<reference evidence="4" key="1">
    <citation type="submission" date="2019-08" db="EMBL/GenBank/DDBJ databases">
        <title>The improved chromosome-level genome for the pearl oyster Pinctada fucata martensii using PacBio sequencing and Hi-C.</title>
        <authorList>
            <person name="Zheng Z."/>
        </authorList>
    </citation>
    <scope>NUCLEOTIDE SEQUENCE</scope>
    <source>
        <strain evidence="4">ZZ-2019</strain>
        <tissue evidence="4">Adductor muscle</tissue>
    </source>
</reference>
<evidence type="ECO:0000256" key="1">
    <source>
        <dbReference type="ARBA" id="ARBA00022737"/>
    </source>
</evidence>
<gene>
    <name evidence="4" type="ORF">FSP39_002803</name>
</gene>
<dbReference type="PANTHER" id="PTHR24171">
    <property type="entry name" value="ANKYRIN REPEAT DOMAIN-CONTAINING PROTEIN 39-RELATED"/>
    <property type="match status" value="1"/>
</dbReference>
<dbReference type="SUPFAM" id="SSF48403">
    <property type="entry name" value="Ankyrin repeat"/>
    <property type="match status" value="1"/>
</dbReference>
<dbReference type="SMART" id="SM00248">
    <property type="entry name" value="ANK"/>
    <property type="match status" value="4"/>
</dbReference>
<evidence type="ECO:0000256" key="2">
    <source>
        <dbReference type="ARBA" id="ARBA00023043"/>
    </source>
</evidence>
<dbReference type="PANTHER" id="PTHR24171:SF9">
    <property type="entry name" value="ANKYRIN REPEAT DOMAIN-CONTAINING PROTEIN 39"/>
    <property type="match status" value="1"/>
</dbReference>
<dbReference type="Proteomes" id="UP001186944">
    <property type="component" value="Unassembled WGS sequence"/>
</dbReference>
<name>A0AA89BND5_PINIB</name>
<feature type="repeat" description="ANK" evidence="3">
    <location>
        <begin position="40"/>
        <end position="79"/>
    </location>
</feature>
<sequence length="261" mass="29457">MDVDNIHGTALHEAANKHDLAGMECILNSKQCPINSQDHAGRTPLHCILDDEEFDDLDELQYALSLLKNYGADINLKDYNERTPLHYVFSTYVKWIPDIVTFCYRTFPDVDPFAKDRDGNIIFHMFVSDLGDNAKERDDLDDILQGREHFIKEFINGKIIELSAEKIERVLNSKDNSGYSAFQTYIGGDFYSLSTIKMFIQNGADVNSKSFLGNTALMKSTFLDRLDISEILLHAGADPNATNIFEQTALFGVKSSKSFCS</sequence>
<keyword evidence="5" id="KW-1185">Reference proteome</keyword>
<evidence type="ECO:0000313" key="4">
    <source>
        <dbReference type="EMBL" id="KAK3089335.1"/>
    </source>
</evidence>
<proteinExistence type="predicted"/>
<dbReference type="Gene3D" id="1.25.40.20">
    <property type="entry name" value="Ankyrin repeat-containing domain"/>
    <property type="match status" value="2"/>
</dbReference>
<keyword evidence="1" id="KW-0677">Repeat</keyword>
<protein>
    <submittedName>
        <fullName evidence="4">Uncharacterized protein</fullName>
    </submittedName>
</protein>
<keyword evidence="2 3" id="KW-0040">ANK repeat</keyword>
<evidence type="ECO:0000313" key="5">
    <source>
        <dbReference type="Proteomes" id="UP001186944"/>
    </source>
</evidence>
<accession>A0AA89BND5</accession>
<feature type="repeat" description="ANK" evidence="3">
    <location>
        <begin position="212"/>
        <end position="244"/>
    </location>
</feature>
<dbReference type="InterPro" id="IPR036770">
    <property type="entry name" value="Ankyrin_rpt-contain_sf"/>
</dbReference>
<organism evidence="4 5">
    <name type="scientific">Pinctada imbricata</name>
    <name type="common">Atlantic pearl-oyster</name>
    <name type="synonym">Pinctada martensii</name>
    <dbReference type="NCBI Taxonomy" id="66713"/>
    <lineage>
        <taxon>Eukaryota</taxon>
        <taxon>Metazoa</taxon>
        <taxon>Spiralia</taxon>
        <taxon>Lophotrochozoa</taxon>
        <taxon>Mollusca</taxon>
        <taxon>Bivalvia</taxon>
        <taxon>Autobranchia</taxon>
        <taxon>Pteriomorphia</taxon>
        <taxon>Pterioida</taxon>
        <taxon>Pterioidea</taxon>
        <taxon>Pteriidae</taxon>
        <taxon>Pinctada</taxon>
    </lineage>
</organism>
<dbReference type="PROSITE" id="PS50088">
    <property type="entry name" value="ANK_REPEAT"/>
    <property type="match status" value="2"/>
</dbReference>
<dbReference type="AlphaFoldDB" id="A0AA89BND5"/>
<comment type="caution">
    <text evidence="4">The sequence shown here is derived from an EMBL/GenBank/DDBJ whole genome shotgun (WGS) entry which is preliminary data.</text>
</comment>
<evidence type="ECO:0000256" key="3">
    <source>
        <dbReference type="PROSITE-ProRule" id="PRU00023"/>
    </source>
</evidence>
<dbReference type="EMBL" id="VSWD01000010">
    <property type="protein sequence ID" value="KAK3089335.1"/>
    <property type="molecule type" value="Genomic_DNA"/>
</dbReference>
<dbReference type="Pfam" id="PF00023">
    <property type="entry name" value="Ank"/>
    <property type="match status" value="1"/>
</dbReference>
<dbReference type="InterPro" id="IPR002110">
    <property type="entry name" value="Ankyrin_rpt"/>
</dbReference>